<organism evidence="1 2">
    <name type="scientific">Adineta steineri</name>
    <dbReference type="NCBI Taxonomy" id="433720"/>
    <lineage>
        <taxon>Eukaryota</taxon>
        <taxon>Metazoa</taxon>
        <taxon>Spiralia</taxon>
        <taxon>Gnathifera</taxon>
        <taxon>Rotifera</taxon>
        <taxon>Eurotatoria</taxon>
        <taxon>Bdelloidea</taxon>
        <taxon>Adinetida</taxon>
        <taxon>Adinetidae</taxon>
        <taxon>Adineta</taxon>
    </lineage>
</organism>
<dbReference type="EMBL" id="CAJOAY010038077">
    <property type="protein sequence ID" value="CAF4467845.1"/>
    <property type="molecule type" value="Genomic_DNA"/>
</dbReference>
<evidence type="ECO:0000313" key="2">
    <source>
        <dbReference type="Proteomes" id="UP000663881"/>
    </source>
</evidence>
<dbReference type="AlphaFoldDB" id="A0A820TM84"/>
<sequence length="59" mass="6897">MKTQNDITGKQKRKKRRVDKEKFTSLTNACIKRLLPIGINTFGGREQELIQLVKHKMID</sequence>
<accession>A0A820TM84</accession>
<comment type="caution">
    <text evidence="1">The sequence shown here is derived from an EMBL/GenBank/DDBJ whole genome shotgun (WGS) entry which is preliminary data.</text>
</comment>
<feature type="non-terminal residue" evidence="1">
    <location>
        <position position="59"/>
    </location>
</feature>
<name>A0A820TM84_9BILA</name>
<proteinExistence type="predicted"/>
<gene>
    <name evidence="1" type="ORF">OKA104_LOCUS55065</name>
</gene>
<dbReference type="Proteomes" id="UP000663881">
    <property type="component" value="Unassembled WGS sequence"/>
</dbReference>
<reference evidence="1" key="1">
    <citation type="submission" date="2021-02" db="EMBL/GenBank/DDBJ databases">
        <authorList>
            <person name="Nowell W R."/>
        </authorList>
    </citation>
    <scope>NUCLEOTIDE SEQUENCE</scope>
</reference>
<protein>
    <submittedName>
        <fullName evidence="1">Uncharacterized protein</fullName>
    </submittedName>
</protein>
<evidence type="ECO:0000313" key="1">
    <source>
        <dbReference type="EMBL" id="CAF4467845.1"/>
    </source>
</evidence>